<protein>
    <submittedName>
        <fullName evidence="2">Uncharacterized protein</fullName>
    </submittedName>
</protein>
<organism evidence="1 2">
    <name type="scientific">Globodera pallida</name>
    <name type="common">Potato cyst nematode worm</name>
    <name type="synonym">Heterodera pallida</name>
    <dbReference type="NCBI Taxonomy" id="36090"/>
    <lineage>
        <taxon>Eukaryota</taxon>
        <taxon>Metazoa</taxon>
        <taxon>Ecdysozoa</taxon>
        <taxon>Nematoda</taxon>
        <taxon>Chromadorea</taxon>
        <taxon>Rhabditida</taxon>
        <taxon>Tylenchina</taxon>
        <taxon>Tylenchomorpha</taxon>
        <taxon>Tylenchoidea</taxon>
        <taxon>Heteroderidae</taxon>
        <taxon>Heteroderinae</taxon>
        <taxon>Globodera</taxon>
    </lineage>
</organism>
<proteinExistence type="predicted"/>
<accession>A0A183BIT6</accession>
<name>A0A183BIT6_GLOPA</name>
<reference evidence="1" key="1">
    <citation type="submission" date="2014-05" db="EMBL/GenBank/DDBJ databases">
        <title>The genome and life-stage specific transcriptomes of Globodera pallida elucidate key aspects of plant parasitism by a cyst nematode.</title>
        <authorList>
            <person name="Cotton J.A."/>
            <person name="Lilley C.J."/>
            <person name="Jones L.M."/>
            <person name="Kikuchi T."/>
            <person name="Reid A.J."/>
            <person name="Thorpe P."/>
            <person name="Tsai I.J."/>
            <person name="Beasley H."/>
            <person name="Blok V."/>
            <person name="Cock P.J.A."/>
            <person name="Van den Akker S.E."/>
            <person name="Holroyd N."/>
            <person name="Hunt M."/>
            <person name="Mantelin S."/>
            <person name="Naghra H."/>
            <person name="Pain A."/>
            <person name="Palomares-Rius J.E."/>
            <person name="Zarowiecki M."/>
            <person name="Berriman M."/>
            <person name="Jones J.T."/>
            <person name="Urwin P.E."/>
        </authorList>
    </citation>
    <scope>NUCLEOTIDE SEQUENCE [LARGE SCALE GENOMIC DNA]</scope>
    <source>
        <strain evidence="1">Lindley</strain>
    </source>
</reference>
<sequence length="96" mass="10832">MSQAVPKEVTFIREPEKNLSCPELIRQYEEVKLAKSSSKKGKKVALKSVQAIVVAELEEQKLSNANKFAKLEQLNMLCRKLSSDGEVSERTATEHR</sequence>
<evidence type="ECO:0000313" key="2">
    <source>
        <dbReference type="WBParaSite" id="GPLIN_000051500"/>
    </source>
</evidence>
<reference evidence="2" key="2">
    <citation type="submission" date="2016-06" db="UniProtKB">
        <authorList>
            <consortium name="WormBaseParasite"/>
        </authorList>
    </citation>
    <scope>IDENTIFICATION</scope>
</reference>
<dbReference type="WBParaSite" id="GPLIN_000051500">
    <property type="protein sequence ID" value="GPLIN_000051500"/>
    <property type="gene ID" value="GPLIN_000051500"/>
</dbReference>
<dbReference type="AlphaFoldDB" id="A0A183BIT6"/>
<dbReference type="Proteomes" id="UP000050741">
    <property type="component" value="Unassembled WGS sequence"/>
</dbReference>
<keyword evidence="1" id="KW-1185">Reference proteome</keyword>
<evidence type="ECO:0000313" key="1">
    <source>
        <dbReference type="Proteomes" id="UP000050741"/>
    </source>
</evidence>